<proteinExistence type="predicted"/>
<evidence type="ECO:0000313" key="3">
    <source>
        <dbReference type="Proteomes" id="UP001054945"/>
    </source>
</evidence>
<dbReference type="Proteomes" id="UP001054945">
    <property type="component" value="Unassembled WGS sequence"/>
</dbReference>
<feature type="region of interest" description="Disordered" evidence="1">
    <location>
        <begin position="1"/>
        <end position="78"/>
    </location>
</feature>
<sequence>MPENARNLNISDPPCQSAENVPDSRHRPLNGMPKELPGQKGNTVSMGRRMVGRQGTPACFAKSPAEESDECFSQNEPR</sequence>
<name>A0AAV4PC79_CAEEX</name>
<accession>A0AAV4PC79</accession>
<protein>
    <recommendedName>
        <fullName evidence="4">Prolactin receptor</fullName>
    </recommendedName>
</protein>
<feature type="compositionally biased region" description="Polar residues" evidence="1">
    <location>
        <begin position="1"/>
        <end position="10"/>
    </location>
</feature>
<evidence type="ECO:0008006" key="4">
    <source>
        <dbReference type="Google" id="ProtNLM"/>
    </source>
</evidence>
<evidence type="ECO:0000313" key="2">
    <source>
        <dbReference type="EMBL" id="GIX93509.1"/>
    </source>
</evidence>
<evidence type="ECO:0000256" key="1">
    <source>
        <dbReference type="SAM" id="MobiDB-lite"/>
    </source>
</evidence>
<organism evidence="2 3">
    <name type="scientific">Caerostris extrusa</name>
    <name type="common">Bark spider</name>
    <name type="synonym">Caerostris bankana</name>
    <dbReference type="NCBI Taxonomy" id="172846"/>
    <lineage>
        <taxon>Eukaryota</taxon>
        <taxon>Metazoa</taxon>
        <taxon>Ecdysozoa</taxon>
        <taxon>Arthropoda</taxon>
        <taxon>Chelicerata</taxon>
        <taxon>Arachnida</taxon>
        <taxon>Araneae</taxon>
        <taxon>Araneomorphae</taxon>
        <taxon>Entelegynae</taxon>
        <taxon>Araneoidea</taxon>
        <taxon>Araneidae</taxon>
        <taxon>Caerostris</taxon>
    </lineage>
</organism>
<comment type="caution">
    <text evidence="2">The sequence shown here is derived from an EMBL/GenBank/DDBJ whole genome shotgun (WGS) entry which is preliminary data.</text>
</comment>
<keyword evidence="3" id="KW-1185">Reference proteome</keyword>
<reference evidence="2 3" key="1">
    <citation type="submission" date="2021-06" db="EMBL/GenBank/DDBJ databases">
        <title>Caerostris extrusa draft genome.</title>
        <authorList>
            <person name="Kono N."/>
            <person name="Arakawa K."/>
        </authorList>
    </citation>
    <scope>NUCLEOTIDE SEQUENCE [LARGE SCALE GENOMIC DNA]</scope>
</reference>
<dbReference type="EMBL" id="BPLR01004257">
    <property type="protein sequence ID" value="GIX93509.1"/>
    <property type="molecule type" value="Genomic_DNA"/>
</dbReference>
<dbReference type="AlphaFoldDB" id="A0AAV4PC79"/>
<gene>
    <name evidence="2" type="ORF">CEXT_25881</name>
</gene>